<dbReference type="PANTHER" id="PTHR45586">
    <property type="entry name" value="TPR REPEAT-CONTAINING PROTEIN PA4667"/>
    <property type="match status" value="1"/>
</dbReference>
<sequence>MKQIKLIVPLLILYAAGISYAQVPQDYYNRGYVYAEKGNVQDAIDEFSAALKLQPDKEMKTRIHYNLGQLHTRMESHSDAVQHFKAASELEPNQFLIQIALANAYKNNENFAEAIPHYNKALVLDESRKYSDSINYNLGICYNSTEQYIDAIKSLGKILDKDSNHTGALRQVAIAYLHLRQYVDAEKILNKLEHLGHPQRDLFLQLQQAQKTQ</sequence>
<evidence type="ECO:0000256" key="4">
    <source>
        <dbReference type="SAM" id="SignalP"/>
    </source>
</evidence>
<feature type="repeat" description="TPR" evidence="3">
    <location>
        <begin position="61"/>
        <end position="94"/>
    </location>
</feature>
<dbReference type="PANTHER" id="PTHR45586:SF1">
    <property type="entry name" value="LIPOPOLYSACCHARIDE ASSEMBLY PROTEIN B"/>
    <property type="match status" value="1"/>
</dbReference>
<dbReference type="Pfam" id="PF14559">
    <property type="entry name" value="TPR_19"/>
    <property type="match status" value="1"/>
</dbReference>
<evidence type="ECO:0000256" key="1">
    <source>
        <dbReference type="ARBA" id="ARBA00022737"/>
    </source>
</evidence>
<protein>
    <submittedName>
        <fullName evidence="5">Tetratricopeptide repeat protein</fullName>
    </submittedName>
</protein>
<keyword evidence="1" id="KW-0677">Repeat</keyword>
<dbReference type="EMBL" id="QZJZ01000031">
    <property type="protein sequence ID" value="RJP60319.1"/>
    <property type="molecule type" value="Genomic_DNA"/>
</dbReference>
<dbReference type="InterPro" id="IPR011990">
    <property type="entry name" value="TPR-like_helical_dom_sf"/>
</dbReference>
<evidence type="ECO:0000313" key="6">
    <source>
        <dbReference type="Proteomes" id="UP000266426"/>
    </source>
</evidence>
<evidence type="ECO:0000256" key="3">
    <source>
        <dbReference type="PROSITE-ProRule" id="PRU00339"/>
    </source>
</evidence>
<proteinExistence type="predicted"/>
<dbReference type="Gene3D" id="1.25.40.10">
    <property type="entry name" value="Tetratricopeptide repeat domain"/>
    <property type="match status" value="3"/>
</dbReference>
<evidence type="ECO:0000256" key="2">
    <source>
        <dbReference type="ARBA" id="ARBA00022803"/>
    </source>
</evidence>
<dbReference type="AlphaFoldDB" id="A0A3A4R5S3"/>
<dbReference type="PROSITE" id="PS50005">
    <property type="entry name" value="TPR"/>
    <property type="match status" value="3"/>
</dbReference>
<accession>A0A3A4R5S3</accession>
<dbReference type="PROSITE" id="PS50293">
    <property type="entry name" value="TPR_REGION"/>
    <property type="match status" value="1"/>
</dbReference>
<dbReference type="Pfam" id="PF13424">
    <property type="entry name" value="TPR_12"/>
    <property type="match status" value="1"/>
</dbReference>
<keyword evidence="2 3" id="KW-0802">TPR repeat</keyword>
<dbReference type="InterPro" id="IPR019734">
    <property type="entry name" value="TPR_rpt"/>
</dbReference>
<dbReference type="Proteomes" id="UP000266426">
    <property type="component" value="Unassembled WGS sequence"/>
</dbReference>
<keyword evidence="4" id="KW-0732">Signal</keyword>
<dbReference type="SUPFAM" id="SSF48452">
    <property type="entry name" value="TPR-like"/>
    <property type="match status" value="1"/>
</dbReference>
<gene>
    <name evidence="5" type="ORF">C4541_04545</name>
</gene>
<dbReference type="InterPro" id="IPR051012">
    <property type="entry name" value="CellSynth/LPSAsmb/PSIAsmb"/>
</dbReference>
<feature type="signal peptide" evidence="4">
    <location>
        <begin position="1"/>
        <end position="21"/>
    </location>
</feature>
<dbReference type="Pfam" id="PF07719">
    <property type="entry name" value="TPR_2"/>
    <property type="match status" value="1"/>
</dbReference>
<reference evidence="5 6" key="1">
    <citation type="journal article" date="2017" name="ISME J.">
        <title>Energy and carbon metabolisms in a deep terrestrial subsurface fluid microbial community.</title>
        <authorList>
            <person name="Momper L."/>
            <person name="Jungbluth S.P."/>
            <person name="Lee M.D."/>
            <person name="Amend J.P."/>
        </authorList>
    </citation>
    <scope>NUCLEOTIDE SEQUENCE [LARGE SCALE GENOMIC DNA]</scope>
    <source>
        <strain evidence="5">SURF_26</strain>
    </source>
</reference>
<name>A0A3A4R5S3_9BACT</name>
<comment type="caution">
    <text evidence="5">The sequence shown here is derived from an EMBL/GenBank/DDBJ whole genome shotgun (WGS) entry which is preliminary data.</text>
</comment>
<organism evidence="5 6">
    <name type="scientific">Candidatus Auribacter fodinae</name>
    <dbReference type="NCBI Taxonomy" id="2093366"/>
    <lineage>
        <taxon>Bacteria</taxon>
        <taxon>Pseudomonadati</taxon>
        <taxon>Candidatus Auribacterota</taxon>
        <taxon>Candidatus Auribacteria</taxon>
        <taxon>Candidatus Auribacterales</taxon>
        <taxon>Candidatus Auribacteraceae</taxon>
        <taxon>Candidatus Auribacter</taxon>
    </lineage>
</organism>
<dbReference type="InterPro" id="IPR013105">
    <property type="entry name" value="TPR_2"/>
</dbReference>
<feature type="repeat" description="TPR" evidence="3">
    <location>
        <begin position="24"/>
        <end position="57"/>
    </location>
</feature>
<evidence type="ECO:0000313" key="5">
    <source>
        <dbReference type="EMBL" id="RJP60319.1"/>
    </source>
</evidence>
<feature type="chain" id="PRO_5017391158" evidence="4">
    <location>
        <begin position="22"/>
        <end position="213"/>
    </location>
</feature>
<dbReference type="SMART" id="SM00028">
    <property type="entry name" value="TPR"/>
    <property type="match status" value="4"/>
</dbReference>
<feature type="repeat" description="TPR" evidence="3">
    <location>
        <begin position="95"/>
        <end position="128"/>
    </location>
</feature>